<dbReference type="EMBL" id="LR031568">
    <property type="protein sequence ID" value="VDC61140.1"/>
    <property type="molecule type" value="Genomic_DNA"/>
</dbReference>
<dbReference type="InterPro" id="IPR029060">
    <property type="entry name" value="PIN-like_dom_sf"/>
</dbReference>
<reference evidence="3" key="1">
    <citation type="submission" date="2018-11" db="EMBL/GenBank/DDBJ databases">
        <authorList>
            <consortium name="Genoscope - CEA"/>
            <person name="William W."/>
        </authorList>
    </citation>
    <scope>NUCLEOTIDE SEQUENCE</scope>
</reference>
<dbReference type="PANTHER" id="PTHR22593">
    <property type="entry name" value="TRANSMEMBRANE PROTEIN 18"/>
    <property type="match status" value="1"/>
</dbReference>
<dbReference type="Pfam" id="PF00498">
    <property type="entry name" value="FHA"/>
    <property type="match status" value="1"/>
</dbReference>
<feature type="compositionally biased region" description="Polar residues" evidence="1">
    <location>
        <begin position="148"/>
        <end position="158"/>
    </location>
</feature>
<dbReference type="Pfam" id="PF13638">
    <property type="entry name" value="PIN_4"/>
    <property type="match status" value="1"/>
</dbReference>
<dbReference type="InterPro" id="IPR002716">
    <property type="entry name" value="PIN_dom"/>
</dbReference>
<dbReference type="Gene3D" id="3.40.50.1010">
    <property type="entry name" value="5'-nuclease"/>
    <property type="match status" value="1"/>
</dbReference>
<dbReference type="SUPFAM" id="SSF88723">
    <property type="entry name" value="PIN domain-like"/>
    <property type="match status" value="1"/>
</dbReference>
<evidence type="ECO:0000259" key="2">
    <source>
        <dbReference type="PROSITE" id="PS50006"/>
    </source>
</evidence>
<feature type="region of interest" description="Disordered" evidence="1">
    <location>
        <begin position="148"/>
        <end position="184"/>
    </location>
</feature>
<dbReference type="CDD" id="cd09880">
    <property type="entry name" value="PIN_Smg5-6-like"/>
    <property type="match status" value="1"/>
</dbReference>
<dbReference type="PANTHER" id="PTHR22593:SF16">
    <property type="entry name" value="FHA DOMAIN-CONTAINING PROTEIN"/>
    <property type="match status" value="1"/>
</dbReference>
<name>A0A3P5YIA2_BRACM</name>
<dbReference type="SMART" id="SM00240">
    <property type="entry name" value="FHA"/>
    <property type="match status" value="1"/>
</dbReference>
<dbReference type="SUPFAM" id="SSF49879">
    <property type="entry name" value="SMAD/FHA domain"/>
    <property type="match status" value="1"/>
</dbReference>
<organism evidence="3">
    <name type="scientific">Brassica campestris</name>
    <name type="common">Field mustard</name>
    <dbReference type="NCBI Taxonomy" id="3711"/>
    <lineage>
        <taxon>Eukaryota</taxon>
        <taxon>Viridiplantae</taxon>
        <taxon>Streptophyta</taxon>
        <taxon>Embryophyta</taxon>
        <taxon>Tracheophyta</taxon>
        <taxon>Spermatophyta</taxon>
        <taxon>Magnoliopsida</taxon>
        <taxon>eudicotyledons</taxon>
        <taxon>Gunneridae</taxon>
        <taxon>Pentapetalae</taxon>
        <taxon>rosids</taxon>
        <taxon>malvids</taxon>
        <taxon>Brassicales</taxon>
        <taxon>Brassicaceae</taxon>
        <taxon>Brassiceae</taxon>
        <taxon>Brassica</taxon>
    </lineage>
</organism>
<accession>A0A3P5YIA2</accession>
<sequence length="1180" mass="131692">MEKQQVREKRIPVFTVLKKGAILKNIFVVNSRDLSSHGKDDAEAEEILLVGRHPDCDILLTHPSISRYHLQIRSLPSRQKLFLTDLSSVHGTWVADQKVEPDACVEVKEGDVIRIGGSTRIYSLHWIPLSRAYDIDVSPLHASTQNLEVAHQHQSQASAEDGDGHLDVTSEGSGSSVPSEDEDTYSTTTAILVPLFSSTVLTLPRDSVNTQMLQRNDDDFQTSSKWDLDLVEAAAERPSRSCGLSKQQSGSYVEEVLGCYELELADERNVRGDEEGLLLNVMSEVIESSVPVEEEEEDPYLSAKETSSLPVPRDYYIGTENLQITDEVQAESTSSGSLSLAQIDDGCFEAAGCQAFELAAEAETMRPFQEVNGETAEHQAKAEIQSHVYNGELEVSGQDIAVSPRSSPQGKQLIEMLTEDAQGLLGSQYGNEVSIETDTENLHEIGNDGRSTWHSEDLEQSGLRSFLLTPTQKPRTELLNAPESTEESFILSKIKGEGNTGKEVPIPWTLSTETFEDKLLSDYTGDQENQTQRTLAVRDDVLSELDISRSRSRVVSSRRDSTKTRATLECRSRNLALSWSDFKWRSDLHMRIHDTVQGSHQSPHLQPLSCKADPCRECRGRAHPSSIFSHPCRTSSWHSPQDSEVLFLWLGSSPNQHTKVLSPLLQTFHVKTEGSFLAQQPGQRSSDHGEILDEPPVESSMTQKTPDTASLLTMLSTSSSASSSVLPKKNPLLAVSKICKISSTSNIWSRRGKDASVLQVKTNKSEGKQKQIGKQAKAHLQRKALSGRSIYLTVDHGAYKLEPDIFTPDKENLTPNSHMLRRLREVGEIKDTKSSSSKAMRKPFFDIHVEENLLAQQKPEVHCMSSNSKVKQEPVALKKKAERAPFQPLLEKSSSQSQSYSEAPSTASARNNISRGVRSSSNLSDGKNKMKWTIVLDTSSLLDKDSRKTLHLLQGLKGTHLVVPRTVIRELNETKRTRNVLFRRTVDMASSALDWIEECQVNSKWWIELQSPLEETKATAPTPPVTPQSNGFAFPFSLQWNNYAPEIDSPTSEDEVLECALLYRNRNNIDEKLVLLSNDITLKIKAMLEGVICETALEFYESLKNPLSERFMWPESLPRGRTWSHADDVVLRERYDSRTCFPYRKKPTFNGGRREESGAAAAAKGLKLILLHNSQYGHIH</sequence>
<gene>
    <name evidence="3" type="ORF">BRAA09T38751Z</name>
</gene>
<dbReference type="InterPro" id="IPR000253">
    <property type="entry name" value="FHA_dom"/>
</dbReference>
<feature type="compositionally biased region" description="Polar residues" evidence="1">
    <location>
        <begin position="902"/>
        <end position="924"/>
    </location>
</feature>
<proteinExistence type="predicted"/>
<dbReference type="InterPro" id="IPR008984">
    <property type="entry name" value="SMAD_FHA_dom_sf"/>
</dbReference>
<feature type="region of interest" description="Disordered" evidence="1">
    <location>
        <begin position="678"/>
        <end position="703"/>
    </location>
</feature>
<feature type="domain" description="FHA" evidence="2">
    <location>
        <begin position="48"/>
        <end position="99"/>
    </location>
</feature>
<protein>
    <recommendedName>
        <fullName evidence="2">FHA domain-containing protein</fullName>
    </recommendedName>
</protein>
<dbReference type="AlphaFoldDB" id="A0A3P5YIA2"/>
<feature type="region of interest" description="Disordered" evidence="1">
    <location>
        <begin position="860"/>
        <end position="924"/>
    </location>
</feature>
<dbReference type="CDD" id="cd22691">
    <property type="entry name" value="FHA_PS1-like"/>
    <property type="match status" value="1"/>
</dbReference>
<evidence type="ECO:0000313" key="3">
    <source>
        <dbReference type="EMBL" id="VDC61140.1"/>
    </source>
</evidence>
<dbReference type="Gene3D" id="2.60.200.20">
    <property type="match status" value="1"/>
</dbReference>
<dbReference type="PROSITE" id="PS50006">
    <property type="entry name" value="FHA_DOMAIN"/>
    <property type="match status" value="1"/>
</dbReference>
<evidence type="ECO:0000256" key="1">
    <source>
        <dbReference type="SAM" id="MobiDB-lite"/>
    </source>
</evidence>